<dbReference type="SMART" id="SM00248">
    <property type="entry name" value="ANK"/>
    <property type="match status" value="6"/>
</dbReference>
<comment type="caution">
    <text evidence="6">The sequence shown here is derived from an EMBL/GenBank/DDBJ whole genome shotgun (WGS) entry which is preliminary data.</text>
</comment>
<keyword evidence="5" id="KW-0732">Signal</keyword>
<sequence length="622" mass="69960">MSGLEILGAIASSIALAQAVQGTLKAVDFLRQNSDMKGECNKLRKEAREQTDPMMPAQRLIGSPEHPLVSLTIQELEEILEELNEIVEKYSRSRKVHDPKRYTDKVKWLLDAGKIEELRERAQATKSNLHMAITFRVSSMVDRGNVRQEVLFHRVTQQLTYYTQETHNISQTLPKLLQGPQPEPESSTTSLQPATQGTTFHHKPDSQATEESRIIGGSKVHCADNAEHRIATFNGESFVSVTTIQTFCTPAAGGGVLEALREQPWAIDELDEYGEAPMHVATVTNNMLGLEQLMAAKADVNRQTPSGYTPLMTAAAYGNDTMLQKLLSHSECMKRISQCNSQGITALHFAAKSGSLACVKLLLEAGAPTSKRDGYGRTPMHYLAWVNHEHQQEIRETIQLLQDYGADIESKDLNGITPILWACQKGNVSILRALVRASASLGAIDSSRNSIIHVAALSNNFDVVHYLAEQDLEEIDPQLRGLDQNSTPLGSLRWIFDEYFMHSIIVPSQEQQQDFIKFYFKLLIRNLERHMSTLRNIQEVIEDRDSGATEKLLDILIKRNEVSFRQELVGWYRGLKFYVSDGQWDKLKEAICEEYDEISDKAERAAIARGKTLTDPEMEEFF</sequence>
<dbReference type="Pfam" id="PF12796">
    <property type="entry name" value="Ank_2"/>
    <property type="match status" value="2"/>
</dbReference>
<dbReference type="Gene3D" id="1.25.40.20">
    <property type="entry name" value="Ankyrin repeat-containing domain"/>
    <property type="match status" value="1"/>
</dbReference>
<keyword evidence="2 3" id="KW-0040">ANK repeat</keyword>
<dbReference type="Pfam" id="PF13637">
    <property type="entry name" value="Ank_4"/>
    <property type="match status" value="1"/>
</dbReference>
<organism evidence="6 7">
    <name type="scientific">Gibberella intermedia</name>
    <name type="common">Bulb rot disease fungus</name>
    <name type="synonym">Fusarium proliferatum</name>
    <dbReference type="NCBI Taxonomy" id="948311"/>
    <lineage>
        <taxon>Eukaryota</taxon>
        <taxon>Fungi</taxon>
        <taxon>Dikarya</taxon>
        <taxon>Ascomycota</taxon>
        <taxon>Pezizomycotina</taxon>
        <taxon>Sordariomycetes</taxon>
        <taxon>Hypocreomycetidae</taxon>
        <taxon>Hypocreales</taxon>
        <taxon>Nectriaceae</taxon>
        <taxon>Fusarium</taxon>
        <taxon>Fusarium fujikuroi species complex</taxon>
    </lineage>
</organism>
<dbReference type="Proteomes" id="UP000251714">
    <property type="component" value="Unassembled WGS sequence"/>
</dbReference>
<protein>
    <submittedName>
        <fullName evidence="6">Uncharacterized protein</fullName>
    </submittedName>
</protein>
<evidence type="ECO:0000256" key="3">
    <source>
        <dbReference type="PROSITE-ProRule" id="PRU00023"/>
    </source>
</evidence>
<gene>
    <name evidence="6" type="ORF">FPRO05_07194</name>
</gene>
<name>A0A365MK51_GIBIN</name>
<evidence type="ECO:0000256" key="4">
    <source>
        <dbReference type="SAM" id="MobiDB-lite"/>
    </source>
</evidence>
<dbReference type="InterPro" id="IPR002110">
    <property type="entry name" value="Ankyrin_rpt"/>
</dbReference>
<dbReference type="GO" id="GO:0019706">
    <property type="term" value="F:protein-cysteine S-palmitoyltransferase activity"/>
    <property type="evidence" value="ECO:0007669"/>
    <property type="project" value="UniProtKB-EC"/>
</dbReference>
<accession>A0A365MK51</accession>
<evidence type="ECO:0000313" key="6">
    <source>
        <dbReference type="EMBL" id="RBA08914.1"/>
    </source>
</evidence>
<feature type="repeat" description="ANK" evidence="3">
    <location>
        <begin position="342"/>
        <end position="374"/>
    </location>
</feature>
<feature type="compositionally biased region" description="Basic and acidic residues" evidence="4">
    <location>
        <begin position="202"/>
        <end position="213"/>
    </location>
</feature>
<dbReference type="EMBL" id="PKMI01000094">
    <property type="protein sequence ID" value="RBA08914.1"/>
    <property type="molecule type" value="Genomic_DNA"/>
</dbReference>
<feature type="region of interest" description="Disordered" evidence="4">
    <location>
        <begin position="174"/>
        <end position="213"/>
    </location>
</feature>
<reference evidence="6 7" key="1">
    <citation type="submission" date="2017-12" db="EMBL/GenBank/DDBJ databases">
        <title>Genome sequence of the mycotoxigenic crop pathogen Fusarium proliferatum, strain ITEM 2341 from Date Palm.</title>
        <authorList>
            <person name="Almiman B.F."/>
            <person name="Shittu T.A."/>
            <person name="Muthumeenakshi S."/>
            <person name="Baroncelli R."/>
            <person name="Sreenivasaprasada S."/>
        </authorList>
    </citation>
    <scope>NUCLEOTIDE SEQUENCE [LARGE SCALE GENOMIC DNA]</scope>
    <source>
        <strain evidence="6 7">ITEM 2341</strain>
    </source>
</reference>
<evidence type="ECO:0000256" key="5">
    <source>
        <dbReference type="SAM" id="SignalP"/>
    </source>
</evidence>
<proteinExistence type="predicted"/>
<keyword evidence="1" id="KW-0677">Repeat</keyword>
<feature type="repeat" description="ANK" evidence="3">
    <location>
        <begin position="414"/>
        <end position="446"/>
    </location>
</feature>
<evidence type="ECO:0000256" key="1">
    <source>
        <dbReference type="ARBA" id="ARBA00022737"/>
    </source>
</evidence>
<dbReference type="PROSITE" id="PS50297">
    <property type="entry name" value="ANK_REP_REGION"/>
    <property type="match status" value="2"/>
</dbReference>
<dbReference type="PANTHER" id="PTHR24161">
    <property type="entry name" value="ANK_REP_REGION DOMAIN-CONTAINING PROTEIN-RELATED"/>
    <property type="match status" value="1"/>
</dbReference>
<dbReference type="SUPFAM" id="SSF48403">
    <property type="entry name" value="Ankyrin repeat"/>
    <property type="match status" value="1"/>
</dbReference>
<dbReference type="PROSITE" id="PS50088">
    <property type="entry name" value="ANK_REPEAT"/>
    <property type="match status" value="3"/>
</dbReference>
<evidence type="ECO:0000313" key="7">
    <source>
        <dbReference type="Proteomes" id="UP000251714"/>
    </source>
</evidence>
<dbReference type="AlphaFoldDB" id="A0A365MK51"/>
<dbReference type="PANTHER" id="PTHR24161:SF124">
    <property type="entry name" value="TRANSIENT RECEPTOR POTENTIAL CHANNEL PYREXIA"/>
    <property type="match status" value="1"/>
</dbReference>
<dbReference type="PRINTS" id="PR01415">
    <property type="entry name" value="ANKYRIN"/>
</dbReference>
<feature type="signal peptide" evidence="5">
    <location>
        <begin position="1"/>
        <end position="19"/>
    </location>
</feature>
<dbReference type="InterPro" id="IPR036770">
    <property type="entry name" value="Ankyrin_rpt-contain_sf"/>
</dbReference>
<feature type="compositionally biased region" description="Polar residues" evidence="4">
    <location>
        <begin position="184"/>
        <end position="199"/>
    </location>
</feature>
<feature type="chain" id="PRO_5016777960" evidence="5">
    <location>
        <begin position="20"/>
        <end position="622"/>
    </location>
</feature>
<feature type="repeat" description="ANK" evidence="3">
    <location>
        <begin position="375"/>
        <end position="413"/>
    </location>
</feature>
<evidence type="ECO:0000256" key="2">
    <source>
        <dbReference type="ARBA" id="ARBA00023043"/>
    </source>
</evidence>